<keyword evidence="3" id="KW-1185">Reference proteome</keyword>
<sequence>MLVRPPALPLVASKTSKMGVTAATPVLSTSLLMILISAITPGRAVCLYNKPCGQEASANFIDITSADDSKGRCGSCLTSLANFEQLLTSSDCDEFLWKWGRLQ</sequence>
<keyword evidence="1" id="KW-0472">Membrane</keyword>
<accession>A0A6A5QPS4</accession>
<organism evidence="2 3">
    <name type="scientific">Ampelomyces quisqualis</name>
    <name type="common">Powdery mildew agent</name>
    <dbReference type="NCBI Taxonomy" id="50730"/>
    <lineage>
        <taxon>Eukaryota</taxon>
        <taxon>Fungi</taxon>
        <taxon>Dikarya</taxon>
        <taxon>Ascomycota</taxon>
        <taxon>Pezizomycotina</taxon>
        <taxon>Dothideomycetes</taxon>
        <taxon>Pleosporomycetidae</taxon>
        <taxon>Pleosporales</taxon>
        <taxon>Pleosporineae</taxon>
        <taxon>Phaeosphaeriaceae</taxon>
        <taxon>Ampelomyces</taxon>
    </lineage>
</organism>
<name>A0A6A5QPS4_AMPQU</name>
<evidence type="ECO:0000313" key="3">
    <source>
        <dbReference type="Proteomes" id="UP000800096"/>
    </source>
</evidence>
<evidence type="ECO:0000256" key="1">
    <source>
        <dbReference type="SAM" id="Phobius"/>
    </source>
</evidence>
<keyword evidence="1" id="KW-1133">Transmembrane helix</keyword>
<gene>
    <name evidence="2" type="ORF">BDU57DRAFT_528297</name>
</gene>
<dbReference type="Proteomes" id="UP000800096">
    <property type="component" value="Unassembled WGS sequence"/>
</dbReference>
<protein>
    <submittedName>
        <fullName evidence="2">Uncharacterized protein</fullName>
    </submittedName>
</protein>
<dbReference type="EMBL" id="ML979134">
    <property type="protein sequence ID" value="KAF1917741.1"/>
    <property type="molecule type" value="Genomic_DNA"/>
</dbReference>
<keyword evidence="1" id="KW-0812">Transmembrane</keyword>
<proteinExistence type="predicted"/>
<evidence type="ECO:0000313" key="2">
    <source>
        <dbReference type="EMBL" id="KAF1917741.1"/>
    </source>
</evidence>
<reference evidence="2" key="1">
    <citation type="journal article" date="2020" name="Stud. Mycol.">
        <title>101 Dothideomycetes genomes: a test case for predicting lifestyles and emergence of pathogens.</title>
        <authorList>
            <person name="Haridas S."/>
            <person name="Albert R."/>
            <person name="Binder M."/>
            <person name="Bloem J."/>
            <person name="Labutti K."/>
            <person name="Salamov A."/>
            <person name="Andreopoulos B."/>
            <person name="Baker S."/>
            <person name="Barry K."/>
            <person name="Bills G."/>
            <person name="Bluhm B."/>
            <person name="Cannon C."/>
            <person name="Castanera R."/>
            <person name="Culley D."/>
            <person name="Daum C."/>
            <person name="Ezra D."/>
            <person name="Gonzalez J."/>
            <person name="Henrissat B."/>
            <person name="Kuo A."/>
            <person name="Liang C."/>
            <person name="Lipzen A."/>
            <person name="Lutzoni F."/>
            <person name="Magnuson J."/>
            <person name="Mondo S."/>
            <person name="Nolan M."/>
            <person name="Ohm R."/>
            <person name="Pangilinan J."/>
            <person name="Park H.-J."/>
            <person name="Ramirez L."/>
            <person name="Alfaro M."/>
            <person name="Sun H."/>
            <person name="Tritt A."/>
            <person name="Yoshinaga Y."/>
            <person name="Zwiers L.-H."/>
            <person name="Turgeon B."/>
            <person name="Goodwin S."/>
            <person name="Spatafora J."/>
            <person name="Crous P."/>
            <person name="Grigoriev I."/>
        </authorList>
    </citation>
    <scope>NUCLEOTIDE SEQUENCE</scope>
    <source>
        <strain evidence="2">HMLAC05119</strain>
    </source>
</reference>
<feature type="transmembrane region" description="Helical" evidence="1">
    <location>
        <begin position="20"/>
        <end position="40"/>
    </location>
</feature>
<dbReference type="AlphaFoldDB" id="A0A6A5QPS4"/>